<keyword evidence="6" id="KW-0479">Metal-binding</keyword>
<keyword evidence="6 8" id="KW-0808">Transferase</keyword>
<dbReference type="EMBL" id="OZ026884">
    <property type="protein sequence ID" value="CAL1240978.1"/>
    <property type="molecule type" value="Genomic_DNA"/>
</dbReference>
<dbReference type="NCBIfam" id="TIGR00177">
    <property type="entry name" value="molyb_syn"/>
    <property type="match status" value="1"/>
</dbReference>
<comment type="catalytic activity">
    <reaction evidence="5">
        <text>adenylyl-molybdopterin + molybdate = Mo-molybdopterin + AMP + H(+)</text>
        <dbReference type="Rhea" id="RHEA:35047"/>
        <dbReference type="ChEBI" id="CHEBI:15378"/>
        <dbReference type="ChEBI" id="CHEBI:36264"/>
        <dbReference type="ChEBI" id="CHEBI:62727"/>
        <dbReference type="ChEBI" id="CHEBI:71302"/>
        <dbReference type="ChEBI" id="CHEBI:456215"/>
        <dbReference type="EC" id="2.10.1.1"/>
    </reaction>
</comment>
<feature type="domain" description="MoaB/Mog" evidence="7">
    <location>
        <begin position="188"/>
        <end position="325"/>
    </location>
</feature>
<dbReference type="InterPro" id="IPR038987">
    <property type="entry name" value="MoeA-like"/>
</dbReference>
<reference evidence="8 9" key="1">
    <citation type="submission" date="2024-04" db="EMBL/GenBank/DDBJ databases">
        <authorList>
            <person name="Cremers G."/>
        </authorList>
    </citation>
    <scope>NUCLEOTIDE SEQUENCE [LARGE SCALE GENOMIC DNA]</scope>
    <source>
        <strain evidence="8">MeCH1-AG</strain>
    </source>
</reference>
<evidence type="ECO:0000259" key="7">
    <source>
        <dbReference type="SMART" id="SM00852"/>
    </source>
</evidence>
<keyword evidence="6" id="KW-0500">Molybdenum</keyword>
<dbReference type="EC" id="2.10.1.1" evidence="6"/>
<dbReference type="GO" id="GO:0061599">
    <property type="term" value="F:molybdopterin molybdotransferase activity"/>
    <property type="evidence" value="ECO:0007669"/>
    <property type="project" value="UniProtKB-EC"/>
</dbReference>
<protein>
    <recommendedName>
        <fullName evidence="6">Molybdopterin molybdenumtransferase</fullName>
        <ecNumber evidence="6">2.10.1.1</ecNumber>
    </recommendedName>
</protein>
<comment type="cofactor">
    <cofactor evidence="6">
        <name>Mg(2+)</name>
        <dbReference type="ChEBI" id="CHEBI:18420"/>
    </cofactor>
</comment>
<dbReference type="Gene3D" id="2.40.340.10">
    <property type="entry name" value="MoeA, C-terminal, domain IV"/>
    <property type="match status" value="1"/>
</dbReference>
<dbReference type="PROSITE" id="PS01079">
    <property type="entry name" value="MOCF_BIOSYNTHESIS_2"/>
    <property type="match status" value="1"/>
</dbReference>
<dbReference type="CDD" id="cd00887">
    <property type="entry name" value="MoeA"/>
    <property type="match status" value="1"/>
</dbReference>
<evidence type="ECO:0000256" key="2">
    <source>
        <dbReference type="ARBA" id="ARBA00005046"/>
    </source>
</evidence>
<dbReference type="InterPro" id="IPR001453">
    <property type="entry name" value="MoaB/Mog_dom"/>
</dbReference>
<keyword evidence="4 6" id="KW-0501">Molybdenum cofactor biosynthesis</keyword>
<keyword evidence="6" id="KW-0460">Magnesium</keyword>
<dbReference type="PANTHER" id="PTHR10192">
    <property type="entry name" value="MOLYBDOPTERIN BIOSYNTHESIS PROTEIN"/>
    <property type="match status" value="1"/>
</dbReference>
<evidence type="ECO:0000256" key="4">
    <source>
        <dbReference type="ARBA" id="ARBA00023150"/>
    </source>
</evidence>
<dbReference type="Gene3D" id="3.40.980.10">
    <property type="entry name" value="MoaB/Mog-like domain"/>
    <property type="match status" value="1"/>
</dbReference>
<evidence type="ECO:0000256" key="3">
    <source>
        <dbReference type="ARBA" id="ARBA00010763"/>
    </source>
</evidence>
<dbReference type="SMART" id="SM00852">
    <property type="entry name" value="MoCF_biosynth"/>
    <property type="match status" value="1"/>
</dbReference>
<evidence type="ECO:0000256" key="5">
    <source>
        <dbReference type="ARBA" id="ARBA00047317"/>
    </source>
</evidence>
<comment type="function">
    <text evidence="1 6">Catalyzes the insertion of molybdate into adenylated molybdopterin with the concomitant release of AMP.</text>
</comment>
<accession>A0ABM9NK36</accession>
<dbReference type="NCBIfam" id="NF045515">
    <property type="entry name" value="Glp_gephyrin"/>
    <property type="match status" value="1"/>
</dbReference>
<dbReference type="InterPro" id="IPR005111">
    <property type="entry name" value="MoeA_C_domain_IV"/>
</dbReference>
<dbReference type="InterPro" id="IPR036688">
    <property type="entry name" value="MoeA_C_domain_IV_sf"/>
</dbReference>
<dbReference type="Pfam" id="PF03454">
    <property type="entry name" value="MoeA_C"/>
    <property type="match status" value="1"/>
</dbReference>
<evidence type="ECO:0000313" key="9">
    <source>
        <dbReference type="Proteomes" id="UP001497493"/>
    </source>
</evidence>
<dbReference type="Gene3D" id="2.170.190.11">
    <property type="entry name" value="Molybdopterin biosynthesis moea protein, domain 3"/>
    <property type="match status" value="1"/>
</dbReference>
<dbReference type="InterPro" id="IPR036135">
    <property type="entry name" value="MoeA_linker/N_sf"/>
</dbReference>
<dbReference type="InterPro" id="IPR036425">
    <property type="entry name" value="MoaB/Mog-like_dom_sf"/>
</dbReference>
<dbReference type="Proteomes" id="UP001497493">
    <property type="component" value="Chromosome"/>
</dbReference>
<proteinExistence type="inferred from homology"/>
<keyword evidence="9" id="KW-1185">Reference proteome</keyword>
<dbReference type="Pfam" id="PF00994">
    <property type="entry name" value="MoCF_biosynth"/>
    <property type="match status" value="1"/>
</dbReference>
<dbReference type="SUPFAM" id="SSF63867">
    <property type="entry name" value="MoeA C-terminal domain-like"/>
    <property type="match status" value="1"/>
</dbReference>
<dbReference type="Gene3D" id="3.90.105.10">
    <property type="entry name" value="Molybdopterin biosynthesis moea protein, domain 2"/>
    <property type="match status" value="1"/>
</dbReference>
<dbReference type="InterPro" id="IPR008284">
    <property type="entry name" value="MoCF_biosynth_CS"/>
</dbReference>
<evidence type="ECO:0000256" key="1">
    <source>
        <dbReference type="ARBA" id="ARBA00002901"/>
    </source>
</evidence>
<dbReference type="RefSeq" id="WP_348757518.1">
    <property type="nucleotide sequence ID" value="NZ_OZ026884.1"/>
</dbReference>
<dbReference type="SUPFAM" id="SSF53218">
    <property type="entry name" value="Molybdenum cofactor biosynthesis proteins"/>
    <property type="match status" value="1"/>
</dbReference>
<comment type="similarity">
    <text evidence="3 6">Belongs to the MoeA family.</text>
</comment>
<dbReference type="InterPro" id="IPR005110">
    <property type="entry name" value="MoeA_linker/N"/>
</dbReference>
<comment type="pathway">
    <text evidence="2 6">Cofactor biosynthesis; molybdopterin biosynthesis.</text>
</comment>
<dbReference type="Pfam" id="PF03453">
    <property type="entry name" value="MoeA_N"/>
    <property type="match status" value="1"/>
</dbReference>
<name>A0ABM9NK36_9GAMM</name>
<dbReference type="PANTHER" id="PTHR10192:SF5">
    <property type="entry name" value="GEPHYRIN"/>
    <property type="match status" value="1"/>
</dbReference>
<gene>
    <name evidence="8" type="primary">moeA</name>
    <name evidence="8" type="ORF">MECH1_V1_2202</name>
</gene>
<dbReference type="SUPFAM" id="SSF63882">
    <property type="entry name" value="MoeA N-terminal region -like"/>
    <property type="match status" value="1"/>
</dbReference>
<evidence type="ECO:0000313" key="8">
    <source>
        <dbReference type="EMBL" id="CAL1240978.1"/>
    </source>
</evidence>
<evidence type="ECO:0000256" key="6">
    <source>
        <dbReference type="RuleBase" id="RU365090"/>
    </source>
</evidence>
<sequence length="414" mass="44254">MAAERPDACAEPRLLPLEQARQRILALLAPVEGVEHLPLRRAQGRILAEDVVATLDLPAFAQAAMDGYALKFEDLTGHTTLRRIGTSLAGHPFAGPVGPGECVRIVTGAALPAPTDTVVEQERVRLESEAITLLGPLKPGANVRPPGDSFRAGEVLLSAGRRLGAADLGLLAALGRLEVAVRRPLRVAFFSTGDELRPAWESLPLGTLYESNRPLLEALLRELGAEPLDLGLLPDDPEALERVLREAAPLADAVVSTGGASVGEADLLVRTLRALGRVEFWKVAVKPGKPFAFGWVGPIPVFALPGNPVAVLVTFRQLVRPGLERLAGTTPRHPLRLSAVCENRLDKVPGRLEFQTGIYRCPQPGLLTVSGLPGQGSHRLTSISRANCFIVLPADRAGSEPGARVEIEPFDQPW</sequence>
<organism evidence="8 9">
    <name type="scientific">Candidatus Methylocalor cossyra</name>
    <dbReference type="NCBI Taxonomy" id="3108543"/>
    <lineage>
        <taxon>Bacteria</taxon>
        <taxon>Pseudomonadati</taxon>
        <taxon>Pseudomonadota</taxon>
        <taxon>Gammaproteobacteria</taxon>
        <taxon>Methylococcales</taxon>
        <taxon>Methylococcaceae</taxon>
        <taxon>Candidatus Methylocalor</taxon>
    </lineage>
</organism>